<evidence type="ECO:0000259" key="3">
    <source>
        <dbReference type="Pfam" id="PF07943"/>
    </source>
</evidence>
<keyword evidence="1" id="KW-0812">Transmembrane</keyword>
<dbReference type="GO" id="GO:0009002">
    <property type="term" value="F:serine-type D-Ala-D-Ala carboxypeptidase activity"/>
    <property type="evidence" value="ECO:0007669"/>
    <property type="project" value="UniProtKB-EC"/>
</dbReference>
<protein>
    <submittedName>
        <fullName evidence="4">D-alanyl-D-alanine carboxypeptidase DacF</fullName>
        <ecNumber evidence="4">3.4.16.4</ecNumber>
    </submittedName>
</protein>
<organism evidence="4 5">
    <name type="scientific">Candidatus Neptunichlamydia vexilliferae</name>
    <dbReference type="NCBI Taxonomy" id="1651774"/>
    <lineage>
        <taxon>Bacteria</taxon>
        <taxon>Pseudomonadati</taxon>
        <taxon>Chlamydiota</taxon>
        <taxon>Chlamydiia</taxon>
        <taxon>Parachlamydiales</taxon>
        <taxon>Simkaniaceae</taxon>
        <taxon>Candidatus Neptunichlamydia</taxon>
    </lineage>
</organism>
<sequence>MRAIFLLVFSFLGCVLFAQPLKVTVSAKSALLVNAETGAILYDKKGGDRIYPASLTKIATCLYALRENKKGLDHIVKCSRHGLRRMSKSVKMAHNYRDPAYYLEPDGSHFWIKRGEELSFQDLLYGMMLASGNDAANFVAISTSGSIPKFMKGLNRYLKEMGCEDTHFANPHGLHHPNHWSTAHDIALIVKEAMKNELFRTIVSTREYERSRTNLQKPKMIKSRDLLIHPGKFSYPRAHGMKTGGHSDAGYTYASVAKEGDRMLIAILLGCPDIHSRFRDAIRLFDAAFEEEKEERLLFKKEDNTFSREIARGKTPIKATLSQDITISYYPAEEPQVTIELNWKHLTPPIQKGSHVGEMNILDEQGRVLESSPLIATAKTERTFSALMGDTIRGKEAPPIGLQRTLIFLLACAVLLILFGLWRVQTTSQKNP</sequence>
<feature type="transmembrane region" description="Helical" evidence="1">
    <location>
        <begin position="406"/>
        <end position="424"/>
    </location>
</feature>
<keyword evidence="4" id="KW-0121">Carboxypeptidase</keyword>
<dbReference type="InterPro" id="IPR037167">
    <property type="entry name" value="Peptidase_S11_C_sf"/>
</dbReference>
<dbReference type="InterPro" id="IPR001967">
    <property type="entry name" value="Peptidase_S11_N"/>
</dbReference>
<feature type="domain" description="Peptidase S11 D-Ala-D-Ala carboxypeptidase A C-terminal" evidence="3">
    <location>
        <begin position="297"/>
        <end position="381"/>
    </location>
</feature>
<dbReference type="RefSeq" id="WP_194847185.1">
    <property type="nucleotide sequence ID" value="NZ_JAAEJV010000005.1"/>
</dbReference>
<gene>
    <name evidence="4" type="ORF">NEPTK9_000395</name>
</gene>
<dbReference type="InterPro" id="IPR012338">
    <property type="entry name" value="Beta-lactam/transpept-like"/>
</dbReference>
<dbReference type="Gene3D" id="3.40.710.10">
    <property type="entry name" value="DD-peptidase/beta-lactamase superfamily"/>
    <property type="match status" value="1"/>
</dbReference>
<reference evidence="4 5" key="1">
    <citation type="submission" date="2020-01" db="EMBL/GenBank/DDBJ databases">
        <title>Draft genome sequence of Cand. Neptunochlamydia vexilliferae K9.</title>
        <authorList>
            <person name="Schulz F."/>
            <person name="Koestlbacher S."/>
            <person name="Wascher F."/>
            <person name="Pizzetti I."/>
            <person name="Horn M."/>
        </authorList>
    </citation>
    <scope>NUCLEOTIDE SEQUENCE [LARGE SCALE GENOMIC DNA]</scope>
    <source>
        <strain evidence="4 5">K9</strain>
    </source>
</reference>
<dbReference type="Gene3D" id="2.60.410.10">
    <property type="entry name" value="D-Ala-D-Ala carboxypeptidase, C-terminal domain"/>
    <property type="match status" value="1"/>
</dbReference>
<dbReference type="Pfam" id="PF07943">
    <property type="entry name" value="PBP5_C"/>
    <property type="match status" value="1"/>
</dbReference>
<name>A0ABS0AXM7_9BACT</name>
<dbReference type="PANTHER" id="PTHR21581:SF26">
    <property type="entry name" value="D-ALANYL-D-ALANINE ENDOPEPTIDASE"/>
    <property type="match status" value="1"/>
</dbReference>
<evidence type="ECO:0000259" key="2">
    <source>
        <dbReference type="Pfam" id="PF00768"/>
    </source>
</evidence>
<evidence type="ECO:0000313" key="5">
    <source>
        <dbReference type="Proteomes" id="UP001194714"/>
    </source>
</evidence>
<keyword evidence="1" id="KW-1133">Transmembrane helix</keyword>
<feature type="domain" description="Peptidase S11 D-alanyl-D-alanine carboxypeptidase A N-terminal" evidence="2">
    <location>
        <begin position="24"/>
        <end position="271"/>
    </location>
</feature>
<accession>A0ABS0AXM7</accession>
<comment type="caution">
    <text evidence="4">The sequence shown here is derived from an EMBL/GenBank/DDBJ whole genome shotgun (WGS) entry which is preliminary data.</text>
</comment>
<evidence type="ECO:0000313" key="4">
    <source>
        <dbReference type="EMBL" id="MBF5058895.1"/>
    </source>
</evidence>
<dbReference type="Pfam" id="PF00768">
    <property type="entry name" value="Peptidase_S11"/>
    <property type="match status" value="1"/>
</dbReference>
<dbReference type="EMBL" id="JAAEJV010000005">
    <property type="protein sequence ID" value="MBF5058895.1"/>
    <property type="molecule type" value="Genomic_DNA"/>
</dbReference>
<keyword evidence="5" id="KW-1185">Reference proteome</keyword>
<proteinExistence type="predicted"/>
<dbReference type="InterPro" id="IPR012907">
    <property type="entry name" value="Peptidase_S11_C"/>
</dbReference>
<keyword evidence="1" id="KW-0472">Membrane</keyword>
<dbReference type="EC" id="3.4.16.4" evidence="4"/>
<dbReference type="SUPFAM" id="SSF56601">
    <property type="entry name" value="beta-lactamase/transpeptidase-like"/>
    <property type="match status" value="1"/>
</dbReference>
<evidence type="ECO:0000256" key="1">
    <source>
        <dbReference type="SAM" id="Phobius"/>
    </source>
</evidence>
<keyword evidence="4" id="KW-0645">Protease</keyword>
<dbReference type="Proteomes" id="UP001194714">
    <property type="component" value="Unassembled WGS sequence"/>
</dbReference>
<keyword evidence="4" id="KW-0378">Hydrolase</keyword>
<dbReference type="PANTHER" id="PTHR21581">
    <property type="entry name" value="D-ALANYL-D-ALANINE CARBOXYPEPTIDASE"/>
    <property type="match status" value="1"/>
</dbReference>